<dbReference type="PROSITE" id="PS50887">
    <property type="entry name" value="GGDEF"/>
    <property type="match status" value="1"/>
</dbReference>
<dbReference type="AlphaFoldDB" id="A0A1B7L9C2"/>
<evidence type="ECO:0000259" key="6">
    <source>
        <dbReference type="PROSITE" id="PS50887"/>
    </source>
</evidence>
<comment type="cofactor">
    <cofactor evidence="1">
        <name>Mg(2+)</name>
        <dbReference type="ChEBI" id="CHEBI:18420"/>
    </cofactor>
</comment>
<dbReference type="GO" id="GO:0052621">
    <property type="term" value="F:diguanylate cyclase activity"/>
    <property type="evidence" value="ECO:0007669"/>
    <property type="project" value="UniProtKB-EC"/>
</dbReference>
<dbReference type="PANTHER" id="PTHR45138:SF9">
    <property type="entry name" value="DIGUANYLATE CYCLASE DGCM-RELATED"/>
    <property type="match status" value="1"/>
</dbReference>
<keyword evidence="4" id="KW-0342">GTP-binding</keyword>
<dbReference type="InterPro" id="IPR050469">
    <property type="entry name" value="Diguanylate_Cyclase"/>
</dbReference>
<proteinExistence type="predicted"/>
<dbReference type="SMART" id="SM01204">
    <property type="entry name" value="FIST_C"/>
    <property type="match status" value="1"/>
</dbReference>
<evidence type="ECO:0000256" key="1">
    <source>
        <dbReference type="ARBA" id="ARBA00001946"/>
    </source>
</evidence>
<dbReference type="EMBL" id="LYRP01000001">
    <property type="protein sequence ID" value="OAT78933.1"/>
    <property type="molecule type" value="Genomic_DNA"/>
</dbReference>
<dbReference type="STRING" id="1691903.A9B99_04355"/>
<keyword evidence="8" id="KW-1185">Reference proteome</keyword>
<dbReference type="SUPFAM" id="SSF55073">
    <property type="entry name" value="Nucleotide cyclase"/>
    <property type="match status" value="1"/>
</dbReference>
<dbReference type="InterPro" id="IPR013702">
    <property type="entry name" value="FIST_domain_N"/>
</dbReference>
<dbReference type="Pfam" id="PF10442">
    <property type="entry name" value="FIST_C"/>
    <property type="match status" value="1"/>
</dbReference>
<dbReference type="NCBIfam" id="TIGR00254">
    <property type="entry name" value="GGDEF"/>
    <property type="match status" value="1"/>
</dbReference>
<comment type="caution">
    <text evidence="7">The sequence shown here is derived from an EMBL/GenBank/DDBJ whole genome shotgun (WGS) entry which is preliminary data.</text>
</comment>
<dbReference type="PANTHER" id="PTHR45138">
    <property type="entry name" value="REGULATORY COMPONENTS OF SENSORY TRANSDUCTION SYSTEM"/>
    <property type="match status" value="1"/>
</dbReference>
<feature type="domain" description="GGDEF" evidence="6">
    <location>
        <begin position="443"/>
        <end position="570"/>
    </location>
</feature>
<sequence length="570" mass="63832">MKQWSFVISQQHSLSQIWEAKGLQALVASQHPKLVFIYTRSGFDDLYAFVQRWLEEKLDNVEIIGVITGGHFMDSSPGSQQLMVSITLFEQSYIQVLPVNMQLSPLSTLTINQILHHTPNLSLVMLLSTLVDDSLLDVVLNLQLPEQTQLFGGVASPVHPAGLLCGRDPLQKGFVLVLIQSQNLHCHTFSYTGWLPMTKNRRITDAQGSWIKSIDNQPAFEVYHNYTTIENDNQFAHDALAFPVLLPRPSLLLSRVPVEVNNAGHIRVAGDVLPGESISFGYGDAQRSLAQMDNWCATLADFSPQVLFGYSCMIRNMLFADYAWQETMLPGSLAPLSGFVTWGEYSSVKGKVTLNNTSLLMVALREGDAQPVQARTASVPIPQTRPSLMSRLVNFMYVASEELREHNQQLSTQAQTDKLTGLYNRYRLDSELLSLINQASPARNFSLVLMDIDHFKQVNDAYGHLTGDSILRQISELVCNQLRWQDIAGRWGGEEFMLLITDSDNTQLTAVLKRLQQAIAHATMPFELTITCSFGATYWQSGDDERSILQRADMALYNAKAQGRNRFVIG</sequence>
<evidence type="ECO:0000313" key="7">
    <source>
        <dbReference type="EMBL" id="OAT78933.1"/>
    </source>
</evidence>
<evidence type="ECO:0000256" key="4">
    <source>
        <dbReference type="ARBA" id="ARBA00023134"/>
    </source>
</evidence>
<dbReference type="Pfam" id="PF08495">
    <property type="entry name" value="FIST"/>
    <property type="match status" value="1"/>
</dbReference>
<dbReference type="Proteomes" id="UP000078225">
    <property type="component" value="Unassembled WGS sequence"/>
</dbReference>
<comment type="catalytic activity">
    <reaction evidence="5">
        <text>2 GTP = 3',3'-c-di-GMP + 2 diphosphate</text>
        <dbReference type="Rhea" id="RHEA:24898"/>
        <dbReference type="ChEBI" id="CHEBI:33019"/>
        <dbReference type="ChEBI" id="CHEBI:37565"/>
        <dbReference type="ChEBI" id="CHEBI:58805"/>
        <dbReference type="EC" id="2.7.7.65"/>
    </reaction>
</comment>
<dbReference type="Gene3D" id="3.30.70.270">
    <property type="match status" value="1"/>
</dbReference>
<dbReference type="RefSeq" id="WP_064594952.1">
    <property type="nucleotide sequence ID" value="NZ_JBDJAE010000025.1"/>
</dbReference>
<dbReference type="InterPro" id="IPR043128">
    <property type="entry name" value="Rev_trsase/Diguanyl_cyclase"/>
</dbReference>
<dbReference type="SMART" id="SM00897">
    <property type="entry name" value="FIST"/>
    <property type="match status" value="1"/>
</dbReference>
<protein>
    <recommendedName>
        <fullName evidence="3">diguanylate cyclase</fullName>
        <ecNumber evidence="3">2.7.7.65</ecNumber>
    </recommendedName>
</protein>
<evidence type="ECO:0000256" key="5">
    <source>
        <dbReference type="ARBA" id="ARBA00034247"/>
    </source>
</evidence>
<reference evidence="8" key="1">
    <citation type="submission" date="2016-05" db="EMBL/GenBank/DDBJ databases">
        <authorList>
            <person name="Behera P."/>
            <person name="Vaishampayan P."/>
            <person name="Singh N."/>
            <person name="Raina V."/>
            <person name="Suar M."/>
            <person name="Pattnaik A."/>
            <person name="Rastogi G."/>
        </authorList>
    </citation>
    <scope>NUCLEOTIDE SEQUENCE [LARGE SCALE GENOMIC DNA]</scope>
    <source>
        <strain evidence="8">MP23</strain>
    </source>
</reference>
<dbReference type="FunFam" id="3.30.70.270:FF:000001">
    <property type="entry name" value="Diguanylate cyclase domain protein"/>
    <property type="match status" value="1"/>
</dbReference>
<organism evidence="7 8">
    <name type="scientific">Mangrovibacter phragmitis</name>
    <dbReference type="NCBI Taxonomy" id="1691903"/>
    <lineage>
        <taxon>Bacteria</taxon>
        <taxon>Pseudomonadati</taxon>
        <taxon>Pseudomonadota</taxon>
        <taxon>Gammaproteobacteria</taxon>
        <taxon>Enterobacterales</taxon>
        <taxon>Enterobacteriaceae</taxon>
        <taxon>Mangrovibacter</taxon>
    </lineage>
</organism>
<keyword evidence="4" id="KW-0547">Nucleotide-binding</keyword>
<comment type="pathway">
    <text evidence="2">Purine metabolism; 3',5'-cyclic di-GMP biosynthesis.</text>
</comment>
<accession>A0A1B7L9C2</accession>
<dbReference type="EC" id="2.7.7.65" evidence="3"/>
<dbReference type="CDD" id="cd01949">
    <property type="entry name" value="GGDEF"/>
    <property type="match status" value="1"/>
</dbReference>
<dbReference type="SMART" id="SM00267">
    <property type="entry name" value="GGDEF"/>
    <property type="match status" value="1"/>
</dbReference>
<dbReference type="InterPro" id="IPR019494">
    <property type="entry name" value="FIST_C"/>
</dbReference>
<gene>
    <name evidence="7" type="ORF">A9B99_04355</name>
</gene>
<dbReference type="InterPro" id="IPR000160">
    <property type="entry name" value="GGDEF_dom"/>
</dbReference>
<dbReference type="GO" id="GO:0005525">
    <property type="term" value="F:GTP binding"/>
    <property type="evidence" value="ECO:0007669"/>
    <property type="project" value="UniProtKB-KW"/>
</dbReference>
<evidence type="ECO:0000313" key="8">
    <source>
        <dbReference type="Proteomes" id="UP000078225"/>
    </source>
</evidence>
<evidence type="ECO:0000256" key="3">
    <source>
        <dbReference type="ARBA" id="ARBA00012528"/>
    </source>
</evidence>
<name>A0A1B7L9C2_9ENTR</name>
<dbReference type="InterPro" id="IPR029787">
    <property type="entry name" value="Nucleotide_cyclase"/>
</dbReference>
<evidence type="ECO:0000256" key="2">
    <source>
        <dbReference type="ARBA" id="ARBA00004665"/>
    </source>
</evidence>
<dbReference type="Pfam" id="PF00990">
    <property type="entry name" value="GGDEF"/>
    <property type="match status" value="1"/>
</dbReference>